<dbReference type="AlphaFoldDB" id="A0AAW1V1D6"/>
<organism evidence="2 3">
    <name type="scientific">Henosepilachna vigintioctopunctata</name>
    <dbReference type="NCBI Taxonomy" id="420089"/>
    <lineage>
        <taxon>Eukaryota</taxon>
        <taxon>Metazoa</taxon>
        <taxon>Ecdysozoa</taxon>
        <taxon>Arthropoda</taxon>
        <taxon>Hexapoda</taxon>
        <taxon>Insecta</taxon>
        <taxon>Pterygota</taxon>
        <taxon>Neoptera</taxon>
        <taxon>Endopterygota</taxon>
        <taxon>Coleoptera</taxon>
        <taxon>Polyphaga</taxon>
        <taxon>Cucujiformia</taxon>
        <taxon>Coccinelloidea</taxon>
        <taxon>Coccinellidae</taxon>
        <taxon>Epilachninae</taxon>
        <taxon>Epilachnini</taxon>
        <taxon>Henosepilachna</taxon>
    </lineage>
</organism>
<dbReference type="EMBL" id="JARQZJ010000123">
    <property type="protein sequence ID" value="KAK9889526.1"/>
    <property type="molecule type" value="Genomic_DNA"/>
</dbReference>
<feature type="region of interest" description="Disordered" evidence="1">
    <location>
        <begin position="1"/>
        <end position="20"/>
    </location>
</feature>
<evidence type="ECO:0000313" key="2">
    <source>
        <dbReference type="EMBL" id="KAK9889526.1"/>
    </source>
</evidence>
<protein>
    <submittedName>
        <fullName evidence="2">Uncharacterized protein</fullName>
    </submittedName>
</protein>
<accession>A0AAW1V1D6</accession>
<keyword evidence="3" id="KW-1185">Reference proteome</keyword>
<feature type="compositionally biased region" description="Polar residues" evidence="1">
    <location>
        <begin position="1"/>
        <end position="10"/>
    </location>
</feature>
<proteinExistence type="predicted"/>
<reference evidence="2 3" key="1">
    <citation type="submission" date="2023-03" db="EMBL/GenBank/DDBJ databases">
        <title>Genome insight into feeding habits of ladybird beetles.</title>
        <authorList>
            <person name="Li H.-S."/>
            <person name="Huang Y.-H."/>
            <person name="Pang H."/>
        </authorList>
    </citation>
    <scope>NUCLEOTIDE SEQUENCE [LARGE SCALE GENOMIC DNA]</scope>
    <source>
        <strain evidence="2">SYSU_2023b</strain>
        <tissue evidence="2">Whole body</tissue>
    </source>
</reference>
<name>A0AAW1V1D6_9CUCU</name>
<evidence type="ECO:0000313" key="3">
    <source>
        <dbReference type="Proteomes" id="UP001431783"/>
    </source>
</evidence>
<evidence type="ECO:0000256" key="1">
    <source>
        <dbReference type="SAM" id="MobiDB-lite"/>
    </source>
</evidence>
<gene>
    <name evidence="2" type="ORF">WA026_006880</name>
</gene>
<comment type="caution">
    <text evidence="2">The sequence shown here is derived from an EMBL/GenBank/DDBJ whole genome shotgun (WGS) entry which is preliminary data.</text>
</comment>
<sequence length="80" mass="9068">MEVATATPTNGGVPPFHDHDVREWSTLDSLTGVLERARIETDHWAASTNNSSHKYGKVRDLFCIVESSRKKYLNRNVQIL</sequence>
<dbReference type="Proteomes" id="UP001431783">
    <property type="component" value="Unassembled WGS sequence"/>
</dbReference>